<dbReference type="AlphaFoldDB" id="A0A562ZSY8"/>
<protein>
    <recommendedName>
        <fullName evidence="3">GIY-YIG domain-containing protein</fullName>
    </recommendedName>
</protein>
<proteinExistence type="predicted"/>
<dbReference type="RefSeq" id="WP_145893140.1">
    <property type="nucleotide sequence ID" value="NZ_VOBQ01000008.1"/>
</dbReference>
<keyword evidence="2" id="KW-1185">Reference proteome</keyword>
<accession>A0A562ZSY8</accession>
<name>A0A562ZSY8_9BURK</name>
<sequence>MKAVIDWRLDEDPRWGSIWDYRRVLYTYSHPKTGEILYLGKADRCSVGERLRGKHKRQIFSQLTRVEDVGMLDVRVGLVHIEQRFSSALLGDIESLLIQRIRPRYNVQSLNSRTARPGLLVVCSGDWHSSRRRFLDA</sequence>
<gene>
    <name evidence="1" type="ORF">FN976_11475</name>
</gene>
<reference evidence="1 2" key="1">
    <citation type="submission" date="2019-07" db="EMBL/GenBank/DDBJ databases">
        <title>Caenimonas sedimenti sp. nov., isolated from activated sludge.</title>
        <authorList>
            <person name="Xu J."/>
        </authorList>
    </citation>
    <scope>NUCLEOTIDE SEQUENCE [LARGE SCALE GENOMIC DNA]</scope>
    <source>
        <strain evidence="1 2">HX-9-20</strain>
    </source>
</reference>
<dbReference type="Proteomes" id="UP000318199">
    <property type="component" value="Unassembled WGS sequence"/>
</dbReference>
<dbReference type="EMBL" id="VOBQ01000008">
    <property type="protein sequence ID" value="TWO71527.1"/>
    <property type="molecule type" value="Genomic_DNA"/>
</dbReference>
<evidence type="ECO:0008006" key="3">
    <source>
        <dbReference type="Google" id="ProtNLM"/>
    </source>
</evidence>
<organism evidence="1 2">
    <name type="scientific">Caenimonas sedimenti</name>
    <dbReference type="NCBI Taxonomy" id="2596921"/>
    <lineage>
        <taxon>Bacteria</taxon>
        <taxon>Pseudomonadati</taxon>
        <taxon>Pseudomonadota</taxon>
        <taxon>Betaproteobacteria</taxon>
        <taxon>Burkholderiales</taxon>
        <taxon>Comamonadaceae</taxon>
        <taxon>Caenimonas</taxon>
    </lineage>
</organism>
<evidence type="ECO:0000313" key="2">
    <source>
        <dbReference type="Proteomes" id="UP000318199"/>
    </source>
</evidence>
<evidence type="ECO:0000313" key="1">
    <source>
        <dbReference type="EMBL" id="TWO71527.1"/>
    </source>
</evidence>
<comment type="caution">
    <text evidence="1">The sequence shown here is derived from an EMBL/GenBank/DDBJ whole genome shotgun (WGS) entry which is preliminary data.</text>
</comment>